<keyword evidence="2" id="KW-1185">Reference proteome</keyword>
<dbReference type="EMBL" id="JAGSOV010000037">
    <property type="protein sequence ID" value="MCO1656886.1"/>
    <property type="molecule type" value="Genomic_DNA"/>
</dbReference>
<reference evidence="1" key="1">
    <citation type="submission" date="2021-04" db="EMBL/GenBank/DDBJ databases">
        <title>Pseudonocardia sp. nov., isolated from sandy soil of mangrove forest.</title>
        <authorList>
            <person name="Zan Z."/>
            <person name="Huang R."/>
            <person name="Liu W."/>
        </authorList>
    </citation>
    <scope>NUCLEOTIDE SEQUENCE</scope>
    <source>
        <strain evidence="1">S2-4</strain>
    </source>
</reference>
<proteinExistence type="predicted"/>
<protein>
    <recommendedName>
        <fullName evidence="3">CRP-like cAMP-binding protein</fullName>
    </recommendedName>
</protein>
<sequence>MITLPSLDLPRPNPCVLRHLARTPLRDPQTACGRPLYVQRLGTVVLPHQRVAATLDESAGWVCTVTGGTLDVRTPVGAFVIGDVEIAAALEVRDVCHPLADLSPTEFCQAWLVRVWDRFPGGRRLQAAQALLEFVELDSLTVATAPAWQPDLARRAGLAHARGVARHCAELSTAGLLSPRFVVPATRPDDEQRRYRLQLPPAVAA</sequence>
<organism evidence="1 2">
    <name type="scientific">Pseudonocardia humida</name>
    <dbReference type="NCBI Taxonomy" id="2800819"/>
    <lineage>
        <taxon>Bacteria</taxon>
        <taxon>Bacillati</taxon>
        <taxon>Actinomycetota</taxon>
        <taxon>Actinomycetes</taxon>
        <taxon>Pseudonocardiales</taxon>
        <taxon>Pseudonocardiaceae</taxon>
        <taxon>Pseudonocardia</taxon>
    </lineage>
</organism>
<gene>
    <name evidence="1" type="ORF">KDL28_17645</name>
</gene>
<accession>A0ABT1A1Q0</accession>
<comment type="caution">
    <text evidence="1">The sequence shown here is derived from an EMBL/GenBank/DDBJ whole genome shotgun (WGS) entry which is preliminary data.</text>
</comment>
<evidence type="ECO:0000313" key="2">
    <source>
        <dbReference type="Proteomes" id="UP001165283"/>
    </source>
</evidence>
<name>A0ABT1A1Q0_9PSEU</name>
<dbReference type="RefSeq" id="WP_252440008.1">
    <property type="nucleotide sequence ID" value="NZ_JAGSOV010000037.1"/>
</dbReference>
<dbReference type="Proteomes" id="UP001165283">
    <property type="component" value="Unassembled WGS sequence"/>
</dbReference>
<evidence type="ECO:0008006" key="3">
    <source>
        <dbReference type="Google" id="ProtNLM"/>
    </source>
</evidence>
<evidence type="ECO:0000313" key="1">
    <source>
        <dbReference type="EMBL" id="MCO1656886.1"/>
    </source>
</evidence>